<dbReference type="InterPro" id="IPR027434">
    <property type="entry name" value="Homing_endonucl"/>
</dbReference>
<evidence type="ECO:0000313" key="3">
    <source>
        <dbReference type="EMBL" id="QSE33973.1"/>
    </source>
</evidence>
<dbReference type="Gene3D" id="3.10.28.10">
    <property type="entry name" value="Homing endonucleases"/>
    <property type="match status" value="2"/>
</dbReference>
<evidence type="ECO:0000259" key="2">
    <source>
        <dbReference type="Pfam" id="PF03161"/>
    </source>
</evidence>
<proteinExistence type="predicted"/>
<dbReference type="InterPro" id="IPR004860">
    <property type="entry name" value="LAGLIDADG_dom"/>
</dbReference>
<protein>
    <submittedName>
        <fullName evidence="3">LAGLIDADG endonuclease</fullName>
    </submittedName>
</protein>
<dbReference type="EMBL" id="MT375015">
    <property type="protein sequence ID" value="QSE33973.1"/>
    <property type="molecule type" value="Genomic_DNA"/>
</dbReference>
<keyword evidence="3" id="KW-0255">Endonuclease</keyword>
<keyword evidence="3" id="KW-0378">Hydrolase</keyword>
<dbReference type="Pfam" id="PF03161">
    <property type="entry name" value="LAGLIDADG_2"/>
    <property type="match status" value="1"/>
</dbReference>
<feature type="domain" description="Homing endonuclease LAGLIDADG" evidence="2">
    <location>
        <begin position="60"/>
        <end position="231"/>
    </location>
</feature>
<sequence>MLFYAPNAFLNNYFNFNCTECLGCADTTIFSIHTLSAFISNTKKIQSEKRIGPHNIDILSIIVGTLIGDGHAEKRANGTRISFYQEGSHKDYLLWLHYLISQKGYCNSTEPKLQTRLGVKDKIRYVIRFKTWTYSSFNWIYDLFYINKVKIVPSILGKYLTPLALAIWIMDDGTKVGEGLKLCTNSFSFSDCNLLVKLLYDNFNLKANVQSAGAKNKEQYVIYIWKESMPLLREIVEPYVHSSMKYKILKKKA</sequence>
<keyword evidence="3" id="KW-0540">Nuclease</keyword>
<comment type="function">
    <text evidence="1">Mitochondrial DNA endonuclease involved in intron homing.</text>
</comment>
<reference evidence="3" key="1">
    <citation type="journal article" date="2020" name="Comput. Struct. Biotechnol. J.">
        <title>The mitogenomes of two saprophytic Boletales species (Coniophora) reveals intron dynamics and accumulation of plasmid-derived and non-conserved genes.</title>
        <authorList>
            <person name="Wu P."/>
            <person name="Bao Z."/>
            <person name="Tu W."/>
            <person name="Li L."/>
            <person name="Xiong C."/>
            <person name="Jin X."/>
            <person name="Li P."/>
            <person name="Gui M."/>
            <person name="Huang W."/>
            <person name="Li Q."/>
        </authorList>
    </citation>
    <scope>NUCLEOTIDE SEQUENCE</scope>
</reference>
<keyword evidence="3" id="KW-0496">Mitochondrion</keyword>
<dbReference type="GO" id="GO:0004519">
    <property type="term" value="F:endonuclease activity"/>
    <property type="evidence" value="ECO:0007669"/>
    <property type="project" value="UniProtKB-KW"/>
</dbReference>
<geneLocation type="mitochondrion" evidence="3"/>
<organism evidence="3">
    <name type="scientific">Coniophora olivacea</name>
    <dbReference type="NCBI Taxonomy" id="85977"/>
    <lineage>
        <taxon>Eukaryota</taxon>
        <taxon>Fungi</taxon>
        <taxon>Dikarya</taxon>
        <taxon>Basidiomycota</taxon>
        <taxon>Agaricomycotina</taxon>
        <taxon>Agaricomycetes</taxon>
        <taxon>Agaricomycetidae</taxon>
        <taxon>Boletales</taxon>
        <taxon>Coniophorineae</taxon>
        <taxon>Coniophoraceae</taxon>
        <taxon>Coniophora</taxon>
    </lineage>
</organism>
<dbReference type="SUPFAM" id="SSF55608">
    <property type="entry name" value="Homing endonucleases"/>
    <property type="match status" value="1"/>
</dbReference>
<evidence type="ECO:0000256" key="1">
    <source>
        <dbReference type="ARBA" id="ARBA00002670"/>
    </source>
</evidence>
<gene>
    <name evidence="3" type="primary">orf253</name>
</gene>
<accession>A0A896YRU8</accession>
<name>A0A896YRU8_9AGAM</name>
<dbReference type="AlphaFoldDB" id="A0A896YRU8"/>